<dbReference type="Proteomes" id="UP000229080">
    <property type="component" value="Unassembled WGS sequence"/>
</dbReference>
<dbReference type="AlphaFoldDB" id="A0A2H0WX11"/>
<feature type="domain" description="Glycosyltransferase 2-like" evidence="2">
    <location>
        <begin position="84"/>
        <end position="133"/>
    </location>
</feature>
<evidence type="ECO:0000256" key="1">
    <source>
        <dbReference type="SAM" id="Coils"/>
    </source>
</evidence>
<name>A0A2H0WX11_9BACT</name>
<dbReference type="Gene3D" id="3.90.550.10">
    <property type="entry name" value="Spore Coat Polysaccharide Biosynthesis Protein SpsA, Chain A"/>
    <property type="match status" value="1"/>
</dbReference>
<dbReference type="InterPro" id="IPR001173">
    <property type="entry name" value="Glyco_trans_2-like"/>
</dbReference>
<gene>
    <name evidence="3" type="ORF">COT61_00015</name>
</gene>
<dbReference type="InterPro" id="IPR050834">
    <property type="entry name" value="Glycosyltransf_2"/>
</dbReference>
<dbReference type="CDD" id="cd00761">
    <property type="entry name" value="Glyco_tranf_GTA_type"/>
    <property type="match status" value="1"/>
</dbReference>
<dbReference type="PANTHER" id="PTHR43685">
    <property type="entry name" value="GLYCOSYLTRANSFERASE"/>
    <property type="match status" value="1"/>
</dbReference>
<accession>A0A2H0WX11</accession>
<reference evidence="4" key="1">
    <citation type="submission" date="2017-09" db="EMBL/GenBank/DDBJ databases">
        <title>Depth-based differentiation of microbial function through sediment-hosted aquifers and enrichment of novel symbionts in the deep terrestrial subsurface.</title>
        <authorList>
            <person name="Probst A.J."/>
            <person name="Ladd B."/>
            <person name="Jarett J.K."/>
            <person name="Geller-Mcgrath D.E."/>
            <person name="Sieber C.M.K."/>
            <person name="Emerson J.B."/>
            <person name="Anantharaman K."/>
            <person name="Thomas B.C."/>
            <person name="Malmstrom R."/>
            <person name="Stieglmeier M."/>
            <person name="Klingl A."/>
            <person name="Woyke T."/>
            <person name="Ryan C.M."/>
            <person name="Banfield J.F."/>
        </authorList>
    </citation>
    <scope>NUCLEOTIDE SEQUENCE [LARGE SCALE GENOMIC DNA]</scope>
</reference>
<evidence type="ECO:0000259" key="2">
    <source>
        <dbReference type="Pfam" id="PF00535"/>
    </source>
</evidence>
<comment type="caution">
    <text evidence="3">The sequence shown here is derived from an EMBL/GenBank/DDBJ whole genome shotgun (WGS) entry which is preliminary data.</text>
</comment>
<dbReference type="InterPro" id="IPR029044">
    <property type="entry name" value="Nucleotide-diphossugar_trans"/>
</dbReference>
<dbReference type="Pfam" id="PF00535">
    <property type="entry name" value="Glycos_transf_2"/>
    <property type="match status" value="1"/>
</dbReference>
<evidence type="ECO:0000313" key="3">
    <source>
        <dbReference type="EMBL" id="PIS17157.1"/>
    </source>
</evidence>
<dbReference type="PANTHER" id="PTHR43685:SF14">
    <property type="entry name" value="GLYCOSYLTRANSFERASE 2-LIKE DOMAIN-CONTAINING PROTEIN"/>
    <property type="match status" value="1"/>
</dbReference>
<protein>
    <recommendedName>
        <fullName evidence="2">Glycosyltransferase 2-like domain-containing protein</fullName>
    </recommendedName>
</protein>
<dbReference type="SUPFAM" id="SSF53448">
    <property type="entry name" value="Nucleotide-diphospho-sugar transferases"/>
    <property type="match status" value="1"/>
</dbReference>
<evidence type="ECO:0000313" key="4">
    <source>
        <dbReference type="Proteomes" id="UP000229080"/>
    </source>
</evidence>
<proteinExistence type="predicted"/>
<sequence>MLRAIFQRKFMNFEPFPRQKIDNQLANAKTIGNNLKKNGHVGQAESFASELTEIQRKQVDRYLEEELVAEERVQKPMNPNCKVSVVIPSYGERGYILRPIESLANQEGVETNEYELIVVVNNPSESPAKSAKETNADFERKIVQYQSAIRENQETLKLIKFINGEDNDVEISAQEKGIIERIKASGLKVYAIDKASSGKTLPQEIANVGGARNRGVAEAVARFLEQNRNGIIAQSDADTRFDSKYICNLIDTFKKRPELVGLVGKLDLEPEYGDELISLTSLYGDMKIAYTTLIDDLGKRESGFEDVEEIRFFEHVHFSGANMASRAVEAALVGGVPKIAGGEDPGFGERLSDIGVIDRVPEIVVSTADRFSARTDVAAGEGQRKIKLADSLKEAGTVLVAETPESAMAVRNFRREFVKAIKTHDTASENLKKLFSYNNEQLLSDEELELLSRELTGVKYLSEIVQNEKAVALGKKALDKITENVEKNSIEEASEKLIETLKQDPQFAEQYEKVKNEMITYENSWVEKRRRKTTKLLEAIYSWITGGKDMGKGSIWNLISQAPENFGLSQDDIKTFQRYPSIFDKMAEAVNQSTSIDQAMSRIEKSFPKEFILAENNPQHLKLIELRAAHETFRRVYKTSY</sequence>
<organism evidence="3 4">
    <name type="scientific">Candidatus Portnoybacteria bacterium CG09_land_8_20_14_0_10_44_13</name>
    <dbReference type="NCBI Taxonomy" id="1974811"/>
    <lineage>
        <taxon>Bacteria</taxon>
        <taxon>Candidatus Portnoyibacteriota</taxon>
    </lineage>
</organism>
<feature type="coiled-coil region" evidence="1">
    <location>
        <begin position="128"/>
        <end position="155"/>
    </location>
</feature>
<dbReference type="EMBL" id="PEZF01000002">
    <property type="protein sequence ID" value="PIS17157.1"/>
    <property type="molecule type" value="Genomic_DNA"/>
</dbReference>
<keyword evidence="1" id="KW-0175">Coiled coil</keyword>